<keyword evidence="18" id="KW-1185">Reference proteome</keyword>
<comment type="similarity">
    <text evidence="2 15">Belongs to the Cob(I)alamin adenosyltransferase family.</text>
</comment>
<evidence type="ECO:0000313" key="17">
    <source>
        <dbReference type="EMBL" id="MSU01057.1"/>
    </source>
</evidence>
<evidence type="ECO:0000256" key="13">
    <source>
        <dbReference type="ARBA" id="ARBA00048555"/>
    </source>
</evidence>
<dbReference type="EMBL" id="VUNQ01000010">
    <property type="protein sequence ID" value="MSU01057.1"/>
    <property type="molecule type" value="Genomic_DNA"/>
</dbReference>
<evidence type="ECO:0000256" key="3">
    <source>
        <dbReference type="ARBA" id="ARBA00011233"/>
    </source>
</evidence>
<dbReference type="Pfam" id="PF01923">
    <property type="entry name" value="Cob_adeno_trans"/>
    <property type="match status" value="1"/>
</dbReference>
<organism evidence="17 18">
    <name type="scientific">Tissierella pigra</name>
    <dbReference type="NCBI Taxonomy" id="2607614"/>
    <lineage>
        <taxon>Bacteria</taxon>
        <taxon>Bacillati</taxon>
        <taxon>Bacillota</taxon>
        <taxon>Tissierellia</taxon>
        <taxon>Tissierellales</taxon>
        <taxon>Tissierellaceae</taxon>
        <taxon>Tissierella</taxon>
    </lineage>
</organism>
<keyword evidence="9 15" id="KW-0067">ATP-binding</keyword>
<dbReference type="Gene3D" id="1.20.1200.10">
    <property type="entry name" value="Cobalamin adenosyltransferase-like"/>
    <property type="match status" value="1"/>
</dbReference>
<comment type="catalytic activity">
    <reaction evidence="14 15">
        <text>2 cob(II)alamin + reduced [electron-transfer flavoprotein] + 2 ATP = 2 adenosylcob(III)alamin + 2 triphosphate + oxidized [electron-transfer flavoprotein] + 3 H(+)</text>
        <dbReference type="Rhea" id="RHEA:28671"/>
        <dbReference type="Rhea" id="RHEA-COMP:10685"/>
        <dbReference type="Rhea" id="RHEA-COMP:10686"/>
        <dbReference type="ChEBI" id="CHEBI:15378"/>
        <dbReference type="ChEBI" id="CHEBI:16304"/>
        <dbReference type="ChEBI" id="CHEBI:18036"/>
        <dbReference type="ChEBI" id="CHEBI:18408"/>
        <dbReference type="ChEBI" id="CHEBI:30616"/>
        <dbReference type="ChEBI" id="CHEBI:57692"/>
        <dbReference type="ChEBI" id="CHEBI:58307"/>
        <dbReference type="EC" id="2.5.1.17"/>
    </reaction>
</comment>
<dbReference type="GO" id="GO:0008817">
    <property type="term" value="F:corrinoid adenosyltransferase activity"/>
    <property type="evidence" value="ECO:0007669"/>
    <property type="project" value="UniProtKB-UniRule"/>
</dbReference>
<evidence type="ECO:0000259" key="16">
    <source>
        <dbReference type="Pfam" id="PF01923"/>
    </source>
</evidence>
<evidence type="ECO:0000256" key="6">
    <source>
        <dbReference type="ARBA" id="ARBA00022573"/>
    </source>
</evidence>
<evidence type="ECO:0000256" key="9">
    <source>
        <dbReference type="ARBA" id="ARBA00022840"/>
    </source>
</evidence>
<dbReference type="NCBIfam" id="TIGR00636">
    <property type="entry name" value="PduO_Nterm"/>
    <property type="match status" value="1"/>
</dbReference>
<reference evidence="17 18" key="1">
    <citation type="submission" date="2019-09" db="EMBL/GenBank/DDBJ databases">
        <title>In-depth cultivation of the pig gut microbiome towards novel bacterial diversity and tailored functional studies.</title>
        <authorList>
            <person name="Wylensek D."/>
            <person name="Hitch T.C.A."/>
            <person name="Clavel T."/>
        </authorList>
    </citation>
    <scope>NUCLEOTIDE SEQUENCE [LARGE SCALE GENOMIC DNA]</scope>
    <source>
        <strain evidence="17 18">WCA3-693-APC-4?</strain>
    </source>
</reference>
<accession>A0A6N7XTG0</accession>
<evidence type="ECO:0000256" key="12">
    <source>
        <dbReference type="ARBA" id="ARBA00033354"/>
    </source>
</evidence>
<evidence type="ECO:0000256" key="7">
    <source>
        <dbReference type="ARBA" id="ARBA00022679"/>
    </source>
</evidence>
<comment type="pathway">
    <text evidence="1 15">Cofactor biosynthesis; adenosylcobalamin biosynthesis; adenosylcobalamin from cob(II)yrinate a,c-diamide: step 2/7.</text>
</comment>
<gene>
    <name evidence="17" type="ORF">FYJ83_06200</name>
</gene>
<evidence type="ECO:0000256" key="11">
    <source>
        <dbReference type="ARBA" id="ARBA00033334"/>
    </source>
</evidence>
<dbReference type="EC" id="2.5.1.17" evidence="4 15"/>
<evidence type="ECO:0000256" key="4">
    <source>
        <dbReference type="ARBA" id="ARBA00012454"/>
    </source>
</evidence>
<keyword evidence="8 15" id="KW-0547">Nucleotide-binding</keyword>
<dbReference type="InterPro" id="IPR036451">
    <property type="entry name" value="CblAdoTrfase-like_sf"/>
</dbReference>
<evidence type="ECO:0000256" key="15">
    <source>
        <dbReference type="RuleBase" id="RU366026"/>
    </source>
</evidence>
<comment type="caution">
    <text evidence="17">The sequence shown here is derived from an EMBL/GenBank/DDBJ whole genome shotgun (WGS) entry which is preliminary data.</text>
</comment>
<dbReference type="UniPathway" id="UPA00148">
    <property type="reaction ID" value="UER00233"/>
</dbReference>
<keyword evidence="7 15" id="KW-0808">Transferase</keyword>
<dbReference type="GO" id="GO:0009236">
    <property type="term" value="P:cobalamin biosynthetic process"/>
    <property type="evidence" value="ECO:0007669"/>
    <property type="project" value="UniProtKB-UniRule"/>
</dbReference>
<dbReference type="PANTHER" id="PTHR12213">
    <property type="entry name" value="CORRINOID ADENOSYLTRANSFERASE"/>
    <property type="match status" value="1"/>
</dbReference>
<comment type="catalytic activity">
    <reaction evidence="13 15">
        <text>2 cob(II)yrinate a,c diamide + reduced [electron-transfer flavoprotein] + 2 ATP = 2 adenosylcob(III)yrinate a,c-diamide + 2 triphosphate + oxidized [electron-transfer flavoprotein] + 3 H(+)</text>
        <dbReference type="Rhea" id="RHEA:11528"/>
        <dbReference type="Rhea" id="RHEA-COMP:10685"/>
        <dbReference type="Rhea" id="RHEA-COMP:10686"/>
        <dbReference type="ChEBI" id="CHEBI:15378"/>
        <dbReference type="ChEBI" id="CHEBI:18036"/>
        <dbReference type="ChEBI" id="CHEBI:30616"/>
        <dbReference type="ChEBI" id="CHEBI:57692"/>
        <dbReference type="ChEBI" id="CHEBI:58307"/>
        <dbReference type="ChEBI" id="CHEBI:58503"/>
        <dbReference type="ChEBI" id="CHEBI:58537"/>
        <dbReference type="EC" id="2.5.1.17"/>
    </reaction>
</comment>
<comment type="subunit">
    <text evidence="3">Homotrimer.</text>
</comment>
<sequence length="175" mass="19979">MTIYTKTGDKGSTSLFDNKRVSKDDIRVESYGTVDELGSFMGLAKNYVDDKEMYELIESIQNKLFTVATNLATEDSKKVKHHILEKDIDDLEKIIDLYMGRLNNPTGFIVPGSGKKSAYLHVARTVCRRAERRIITLSGHAEVDPLVIKYVNRLSDCLYAMARYSEEKETHVKYM</sequence>
<dbReference type="AlphaFoldDB" id="A0A6N7XTG0"/>
<evidence type="ECO:0000313" key="18">
    <source>
        <dbReference type="Proteomes" id="UP000469523"/>
    </source>
</evidence>
<dbReference type="InterPro" id="IPR029499">
    <property type="entry name" value="PduO-typ"/>
</dbReference>
<evidence type="ECO:0000256" key="8">
    <source>
        <dbReference type="ARBA" id="ARBA00022741"/>
    </source>
</evidence>
<evidence type="ECO:0000256" key="5">
    <source>
        <dbReference type="ARBA" id="ARBA00020963"/>
    </source>
</evidence>
<dbReference type="SUPFAM" id="SSF89028">
    <property type="entry name" value="Cobalamin adenosyltransferase-like"/>
    <property type="match status" value="1"/>
</dbReference>
<evidence type="ECO:0000256" key="2">
    <source>
        <dbReference type="ARBA" id="ARBA00007487"/>
    </source>
</evidence>
<evidence type="ECO:0000256" key="10">
    <source>
        <dbReference type="ARBA" id="ARBA00031529"/>
    </source>
</evidence>
<evidence type="ECO:0000256" key="1">
    <source>
        <dbReference type="ARBA" id="ARBA00005121"/>
    </source>
</evidence>
<keyword evidence="6 15" id="KW-0169">Cobalamin biosynthesis</keyword>
<dbReference type="PANTHER" id="PTHR12213:SF0">
    <property type="entry name" value="CORRINOID ADENOSYLTRANSFERASE MMAB"/>
    <property type="match status" value="1"/>
</dbReference>
<proteinExistence type="inferred from homology"/>
<protein>
    <recommendedName>
        <fullName evidence="5 15">Corrinoid adenosyltransferase</fullName>
        <ecNumber evidence="4 15">2.5.1.17</ecNumber>
    </recommendedName>
    <alternativeName>
        <fullName evidence="10 15">Cob(II)alamin adenosyltransferase</fullName>
    </alternativeName>
    <alternativeName>
        <fullName evidence="12 15">Cob(II)yrinic acid a,c-diamide adenosyltransferase</fullName>
    </alternativeName>
    <alternativeName>
        <fullName evidence="11 15">Cobinamide/cobalamin adenosyltransferase</fullName>
    </alternativeName>
</protein>
<feature type="domain" description="Cobalamin adenosyltransferase-like" evidence="16">
    <location>
        <begin position="3"/>
        <end position="164"/>
    </location>
</feature>
<dbReference type="Proteomes" id="UP000469523">
    <property type="component" value="Unassembled WGS sequence"/>
</dbReference>
<dbReference type="GO" id="GO:0005524">
    <property type="term" value="F:ATP binding"/>
    <property type="evidence" value="ECO:0007669"/>
    <property type="project" value="UniProtKB-UniRule"/>
</dbReference>
<name>A0A6N7XTG0_9FIRM</name>
<dbReference type="InterPro" id="IPR016030">
    <property type="entry name" value="CblAdoTrfase-like"/>
</dbReference>
<dbReference type="RefSeq" id="WP_154439476.1">
    <property type="nucleotide sequence ID" value="NZ_JAHLPJ010000001.1"/>
</dbReference>
<evidence type="ECO:0000256" key="14">
    <source>
        <dbReference type="ARBA" id="ARBA00048692"/>
    </source>
</evidence>
<dbReference type="FunFam" id="1.20.1200.10:FF:000001">
    <property type="entry name" value="Cob(I)yrinic acid a,c-diamide adenosyltransferase"/>
    <property type="match status" value="1"/>
</dbReference>